<dbReference type="Proteomes" id="UP001320148">
    <property type="component" value="Chromosome"/>
</dbReference>
<dbReference type="RefSeq" id="WP_236890901.1">
    <property type="nucleotide sequence ID" value="NZ_AP024488.1"/>
</dbReference>
<reference evidence="1 2" key="1">
    <citation type="submission" date="2021-02" db="EMBL/GenBank/DDBJ databases">
        <title>Complete genome of Desulfoluna sp. strain ASN36.</title>
        <authorList>
            <person name="Takahashi A."/>
            <person name="Kojima H."/>
            <person name="Fukui M."/>
        </authorList>
    </citation>
    <scope>NUCLEOTIDE SEQUENCE [LARGE SCALE GENOMIC DNA]</scope>
    <source>
        <strain evidence="1 2">ASN36</strain>
    </source>
</reference>
<evidence type="ECO:0000313" key="2">
    <source>
        <dbReference type="Proteomes" id="UP001320148"/>
    </source>
</evidence>
<gene>
    <name evidence="1" type="ORF">DSLASN_02260</name>
</gene>
<sequence length="202" mass="22736">MQVPDGYMKDMKGHLVPMDQVDELDLMRDALVKELVADAMATQKVLAEFKGKAMADTQAFVQLSGEEYGVKIGGKKGNVSLLSYDGRYRIDRAMSDYIVFDERLQVAKELIDECILEWTDGSRSEVKALVEHAFKANSDGKVSTDKVLGLRRLKITHSTWKRAMEAITDSMNVAETKPYFRAYERDEETEAYKPIALALSAL</sequence>
<protein>
    <submittedName>
        <fullName evidence="1">Sulfate transporter</fullName>
    </submittedName>
</protein>
<accession>A0ABN6EW78</accession>
<keyword evidence="2" id="KW-1185">Reference proteome</keyword>
<dbReference type="Pfam" id="PF11363">
    <property type="entry name" value="DUF3164"/>
    <property type="match status" value="1"/>
</dbReference>
<name>A0ABN6EW78_9BACT</name>
<proteinExistence type="predicted"/>
<evidence type="ECO:0000313" key="1">
    <source>
        <dbReference type="EMBL" id="BCS94594.1"/>
    </source>
</evidence>
<dbReference type="InterPro" id="IPR021505">
    <property type="entry name" value="Phage_B3_Orf6"/>
</dbReference>
<dbReference type="EMBL" id="AP024488">
    <property type="protein sequence ID" value="BCS94594.1"/>
    <property type="molecule type" value="Genomic_DNA"/>
</dbReference>
<organism evidence="1 2">
    <name type="scientific">Desulfoluna limicola</name>
    <dbReference type="NCBI Taxonomy" id="2810562"/>
    <lineage>
        <taxon>Bacteria</taxon>
        <taxon>Pseudomonadati</taxon>
        <taxon>Thermodesulfobacteriota</taxon>
        <taxon>Desulfobacteria</taxon>
        <taxon>Desulfobacterales</taxon>
        <taxon>Desulfolunaceae</taxon>
        <taxon>Desulfoluna</taxon>
    </lineage>
</organism>